<protein>
    <submittedName>
        <fullName evidence="1">GYD domain-containing protein</fullName>
    </submittedName>
</protein>
<accession>A0A494X8A9</accession>
<evidence type="ECO:0000313" key="1">
    <source>
        <dbReference type="EMBL" id="RKP46955.1"/>
    </source>
</evidence>
<dbReference type="OrthoDB" id="5243930at2"/>
<sequence>MATYVVLAKFTDQGIRAVKNSAQRATQAAEMAKSFGCEMKEVYWTLGGYDIVTIVEASDEQSFMSFGLALGSEGNIRTETLRAFRKDEFAALLGKLQ</sequence>
<dbReference type="InterPro" id="IPR014845">
    <property type="entry name" value="GYD/TTHA1554"/>
</dbReference>
<proteinExistence type="predicted"/>
<evidence type="ECO:0000313" key="2">
    <source>
        <dbReference type="Proteomes" id="UP000280434"/>
    </source>
</evidence>
<dbReference type="Proteomes" id="UP000280434">
    <property type="component" value="Unassembled WGS sequence"/>
</dbReference>
<dbReference type="EMBL" id="RBZV01000006">
    <property type="protein sequence ID" value="RKP46955.1"/>
    <property type="molecule type" value="Genomic_DNA"/>
</dbReference>
<reference evidence="1 2" key="1">
    <citation type="submission" date="2018-10" db="EMBL/GenBank/DDBJ databases">
        <title>Paraburkholderia sp. 7MK8-2, isolated from soil.</title>
        <authorList>
            <person name="Gao Z.-H."/>
            <person name="Qiu L.-H."/>
        </authorList>
    </citation>
    <scope>NUCLEOTIDE SEQUENCE [LARGE SCALE GENOMIC DNA]</scope>
    <source>
        <strain evidence="1 2">7MK8-2</strain>
    </source>
</reference>
<organism evidence="1 2">
    <name type="scientific">Trinickia fusca</name>
    <dbReference type="NCBI Taxonomy" id="2419777"/>
    <lineage>
        <taxon>Bacteria</taxon>
        <taxon>Pseudomonadati</taxon>
        <taxon>Pseudomonadota</taxon>
        <taxon>Betaproteobacteria</taxon>
        <taxon>Burkholderiales</taxon>
        <taxon>Burkholderiaceae</taxon>
        <taxon>Trinickia</taxon>
    </lineage>
</organism>
<dbReference type="Pfam" id="PF08734">
    <property type="entry name" value="GYD"/>
    <property type="match status" value="1"/>
</dbReference>
<comment type="caution">
    <text evidence="1">The sequence shown here is derived from an EMBL/GenBank/DDBJ whole genome shotgun (WGS) entry which is preliminary data.</text>
</comment>
<dbReference type="RefSeq" id="WP_121278883.1">
    <property type="nucleotide sequence ID" value="NZ_RBZV01000006.1"/>
</dbReference>
<name>A0A494X8A9_9BURK</name>
<dbReference type="AlphaFoldDB" id="A0A494X8A9"/>
<keyword evidence="2" id="KW-1185">Reference proteome</keyword>
<gene>
    <name evidence="1" type="ORF">D7S89_16545</name>
</gene>